<dbReference type="PROSITE" id="PS51257">
    <property type="entry name" value="PROKAR_LIPOPROTEIN"/>
    <property type="match status" value="1"/>
</dbReference>
<organism evidence="2 3">
    <name type="scientific">Vibrio zhanjiangensis</name>
    <dbReference type="NCBI Taxonomy" id="1046128"/>
    <lineage>
        <taxon>Bacteria</taxon>
        <taxon>Pseudomonadati</taxon>
        <taxon>Pseudomonadota</taxon>
        <taxon>Gammaproteobacteria</taxon>
        <taxon>Vibrionales</taxon>
        <taxon>Vibrionaceae</taxon>
        <taxon>Vibrio</taxon>
    </lineage>
</organism>
<keyword evidence="1" id="KW-0732">Signal</keyword>
<dbReference type="Proteomes" id="UP001157138">
    <property type="component" value="Unassembled WGS sequence"/>
</dbReference>
<keyword evidence="3" id="KW-1185">Reference proteome</keyword>
<comment type="caution">
    <text evidence="2">The sequence shown here is derived from an EMBL/GenBank/DDBJ whole genome shotgun (WGS) entry which is preliminary data.</text>
</comment>
<dbReference type="InterPro" id="IPR058979">
    <property type="entry name" value="LysC-like"/>
</dbReference>
<proteinExistence type="predicted"/>
<evidence type="ECO:0008006" key="4">
    <source>
        <dbReference type="Google" id="ProtNLM"/>
    </source>
</evidence>
<dbReference type="Pfam" id="PF23793">
    <property type="entry name" value="LysC"/>
    <property type="match status" value="1"/>
</dbReference>
<protein>
    <recommendedName>
        <fullName evidence="4">Lipoprotein</fullName>
    </recommendedName>
</protein>
<evidence type="ECO:0000256" key="1">
    <source>
        <dbReference type="SAM" id="SignalP"/>
    </source>
</evidence>
<dbReference type="EMBL" id="BSPW01000124">
    <property type="protein sequence ID" value="GLT20520.1"/>
    <property type="molecule type" value="Genomic_DNA"/>
</dbReference>
<feature type="signal peptide" evidence="1">
    <location>
        <begin position="1"/>
        <end position="21"/>
    </location>
</feature>
<feature type="chain" id="PRO_5047204801" description="Lipoprotein" evidence="1">
    <location>
        <begin position="22"/>
        <end position="100"/>
    </location>
</feature>
<name>A0ABQ6F6N3_9VIBR</name>
<reference evidence="3" key="1">
    <citation type="journal article" date="2019" name="Int. J. Syst. Evol. Microbiol.">
        <title>The Global Catalogue of Microorganisms (GCM) 10K type strain sequencing project: providing services to taxonomists for standard genome sequencing and annotation.</title>
        <authorList>
            <consortium name="The Broad Institute Genomics Platform"/>
            <consortium name="The Broad Institute Genome Sequencing Center for Infectious Disease"/>
            <person name="Wu L."/>
            <person name="Ma J."/>
        </authorList>
    </citation>
    <scope>NUCLEOTIDE SEQUENCE [LARGE SCALE GENOMIC DNA]</scope>
    <source>
        <strain evidence="3">NBRC 108723</strain>
    </source>
</reference>
<gene>
    <name evidence="2" type="ORF">GCM10007938_43050</name>
</gene>
<evidence type="ECO:0000313" key="3">
    <source>
        <dbReference type="Proteomes" id="UP001157138"/>
    </source>
</evidence>
<evidence type="ECO:0000313" key="2">
    <source>
        <dbReference type="EMBL" id="GLT20520.1"/>
    </source>
</evidence>
<accession>A0ABQ6F6N3</accession>
<sequence>MMTLKAVLTVAMSSIALLSMTGCSSITEPEKEIVLQVKERFVIPPPAYLGPCDIPYTTPPRTHSELESAERDLTWQTAMSVCAKKFDKIKQWYQDKQADK</sequence>